<dbReference type="PANTHER" id="PTHR19306">
    <property type="entry name" value="STRUCTURAL MAINTENANCE OF CHROMOSOMES 5,6 SMC5, SMC6"/>
    <property type="match status" value="1"/>
</dbReference>
<dbReference type="Pfam" id="PF02463">
    <property type="entry name" value="SMC_N"/>
    <property type="match status" value="1"/>
</dbReference>
<keyword evidence="5" id="KW-0547">Nucleotide-binding</keyword>
<evidence type="ECO:0000256" key="2">
    <source>
        <dbReference type="ARBA" id="ARBA00004286"/>
    </source>
</evidence>
<feature type="coiled-coil region" evidence="12">
    <location>
        <begin position="754"/>
        <end position="892"/>
    </location>
</feature>
<keyword evidence="8 12" id="KW-0175">Coiled coil</keyword>
<feature type="compositionally biased region" description="Basic and acidic residues" evidence="13">
    <location>
        <begin position="68"/>
        <end position="77"/>
    </location>
</feature>
<evidence type="ECO:0000259" key="14">
    <source>
        <dbReference type="Pfam" id="PF02463"/>
    </source>
</evidence>
<name>A0A0G4KCW5_VERLO</name>
<evidence type="ECO:0000256" key="10">
    <source>
        <dbReference type="ARBA" id="ARBA00023204"/>
    </source>
</evidence>
<feature type="region of interest" description="Disordered" evidence="13">
    <location>
        <begin position="1"/>
        <end position="82"/>
    </location>
</feature>
<feature type="domain" description="RecF/RecN/SMC N-terminal" evidence="14">
    <location>
        <begin position="125"/>
        <end position="1135"/>
    </location>
</feature>
<comment type="subcellular location">
    <subcellularLocation>
        <location evidence="2">Chromosome</location>
    </subcellularLocation>
    <subcellularLocation>
        <location evidence="1">Nucleus</location>
    </subcellularLocation>
</comment>
<dbReference type="GO" id="GO:0005524">
    <property type="term" value="F:ATP binding"/>
    <property type="evidence" value="ECO:0007669"/>
    <property type="project" value="UniProtKB-KW"/>
</dbReference>
<keyword evidence="9" id="KW-0233">DNA recombination</keyword>
<dbReference type="GO" id="GO:0000724">
    <property type="term" value="P:double-strand break repair via homologous recombination"/>
    <property type="evidence" value="ECO:0007669"/>
    <property type="project" value="TreeGrafter"/>
</dbReference>
<dbReference type="GO" id="GO:0030915">
    <property type="term" value="C:Smc5-Smc6 complex"/>
    <property type="evidence" value="ECO:0007669"/>
    <property type="project" value="TreeGrafter"/>
</dbReference>
<evidence type="ECO:0000256" key="13">
    <source>
        <dbReference type="SAM" id="MobiDB-lite"/>
    </source>
</evidence>
<feature type="compositionally biased region" description="Polar residues" evidence="13">
    <location>
        <begin position="13"/>
        <end position="31"/>
    </location>
</feature>
<evidence type="ECO:0000313" key="15">
    <source>
        <dbReference type="EMBL" id="CRJ79848.1"/>
    </source>
</evidence>
<keyword evidence="4" id="KW-0158">Chromosome</keyword>
<evidence type="ECO:0000256" key="8">
    <source>
        <dbReference type="ARBA" id="ARBA00023054"/>
    </source>
</evidence>
<protein>
    <recommendedName>
        <fullName evidence="14">RecF/RecN/SMC N-terminal domain-containing protein</fullName>
    </recommendedName>
</protein>
<dbReference type="InterPro" id="IPR027417">
    <property type="entry name" value="P-loop_NTPase"/>
</dbReference>
<evidence type="ECO:0000256" key="1">
    <source>
        <dbReference type="ARBA" id="ARBA00004123"/>
    </source>
</evidence>
<keyword evidence="7" id="KW-0067">ATP-binding</keyword>
<dbReference type="AlphaFoldDB" id="A0A0G4KCW5"/>
<keyword evidence="16" id="KW-1185">Reference proteome</keyword>
<keyword evidence="6" id="KW-0227">DNA damage</keyword>
<dbReference type="STRING" id="100787.A0A0G4KCW5"/>
<dbReference type="GO" id="GO:0003684">
    <property type="term" value="F:damaged DNA binding"/>
    <property type="evidence" value="ECO:0007669"/>
    <property type="project" value="TreeGrafter"/>
</dbReference>
<comment type="similarity">
    <text evidence="3">Belongs to the SMC family. SMC6 subfamily.</text>
</comment>
<evidence type="ECO:0000256" key="4">
    <source>
        <dbReference type="ARBA" id="ARBA00022454"/>
    </source>
</evidence>
<keyword evidence="11" id="KW-0539">Nucleus</keyword>
<organism evidence="15 16">
    <name type="scientific">Verticillium longisporum</name>
    <name type="common">Verticillium dahliae var. longisporum</name>
    <dbReference type="NCBI Taxonomy" id="100787"/>
    <lineage>
        <taxon>Eukaryota</taxon>
        <taxon>Fungi</taxon>
        <taxon>Dikarya</taxon>
        <taxon>Ascomycota</taxon>
        <taxon>Pezizomycotina</taxon>
        <taxon>Sordariomycetes</taxon>
        <taxon>Hypocreomycetidae</taxon>
        <taxon>Glomerellales</taxon>
        <taxon>Plectosphaerellaceae</taxon>
        <taxon>Verticillium</taxon>
    </lineage>
</organism>
<dbReference type="GO" id="GO:0003697">
    <property type="term" value="F:single-stranded DNA binding"/>
    <property type="evidence" value="ECO:0007669"/>
    <property type="project" value="TreeGrafter"/>
</dbReference>
<evidence type="ECO:0000256" key="12">
    <source>
        <dbReference type="SAM" id="Coils"/>
    </source>
</evidence>
<dbReference type="GO" id="GO:0005634">
    <property type="term" value="C:nucleus"/>
    <property type="evidence" value="ECO:0007669"/>
    <property type="project" value="UniProtKB-SubCell"/>
</dbReference>
<evidence type="ECO:0000256" key="9">
    <source>
        <dbReference type="ARBA" id="ARBA00023172"/>
    </source>
</evidence>
<evidence type="ECO:0000256" key="6">
    <source>
        <dbReference type="ARBA" id="ARBA00022763"/>
    </source>
</evidence>
<feature type="region of interest" description="Disordered" evidence="13">
    <location>
        <begin position="469"/>
        <end position="498"/>
    </location>
</feature>
<evidence type="ECO:0000256" key="7">
    <source>
        <dbReference type="ARBA" id="ARBA00022840"/>
    </source>
</evidence>
<evidence type="ECO:0000256" key="3">
    <source>
        <dbReference type="ARBA" id="ARBA00006793"/>
    </source>
</evidence>
<dbReference type="GO" id="GO:0035861">
    <property type="term" value="C:site of double-strand break"/>
    <property type="evidence" value="ECO:0007669"/>
    <property type="project" value="TreeGrafter"/>
</dbReference>
<dbReference type="SUPFAM" id="SSF52540">
    <property type="entry name" value="P-loop containing nucleoside triphosphate hydrolases"/>
    <property type="match status" value="1"/>
</dbReference>
<keyword evidence="10" id="KW-0234">DNA repair</keyword>
<dbReference type="PANTHER" id="PTHR19306:SF6">
    <property type="entry name" value="STRUCTURAL MAINTENANCE OF CHROMOSOMES PROTEIN 6"/>
    <property type="match status" value="1"/>
</dbReference>
<dbReference type="InterPro" id="IPR003395">
    <property type="entry name" value="RecF/RecN/SMC_N"/>
</dbReference>
<evidence type="ECO:0000313" key="16">
    <source>
        <dbReference type="Proteomes" id="UP000044602"/>
    </source>
</evidence>
<dbReference type="Gene3D" id="3.40.50.300">
    <property type="entry name" value="P-loop containing nucleotide triphosphate hydrolases"/>
    <property type="match status" value="2"/>
</dbReference>
<gene>
    <name evidence="15" type="ORF">BN1708_000110</name>
</gene>
<sequence>MSSLKRSHRAISNLDSASGTGVDQASSSFSNDAARKRVRVSVGRPVKPTAPREPSTVSEESEQSAGEEESRNGRDSPPRTQYEIMRDGGFRHLENEELDDQRATQAINARSHRVGDNRAAENGIIENVECINFMCHERLYVELGPLINFIVGENGSGKSAVLTALTLCLGAKASSTNRGGSLKSFIKEGRDQAVITVCIKNQGLDAYQPDLYGETIRVERHFSRSGTSGFRLKSERGKTISTKKAEIDEITEYWGLQVDNPLNVLSQDNARQFLNSATPAVKYKYFFKGVQLEQLDHNYKLISEMLDSHEEKLVKLKEDAAQLEVKYQRAKKDKQAVEANLGLRAEGQRIRTQLAWCQVVDAERGLAKQQEQLEALTSKLVEDARNIEKATGQLTTCDEKIEQLEAAVAEKSREKESEEEGVEAALAAYQEAKAKLEDHRREEREAHAQIKNARASVASWKEKIVAEEQRLGEESGSARQKLQEQLDEANAEEARLQRQISEGSAQLPILVKESDAAAEHVTQCEKRLNAKGKEVQDARGRIQNLQSNNRSPYAAFDPKIPQLLKAIERDDGFERRPVGPVGLHIQLLKPVWSSILETTFGQFLNSFLVVSKQDQRRLVELMRQIGIRNVPVTIGKPLPPGTKLKEPDEQFLTILRALKIENDWVRDQLIVNYMIEKIILVERREDAEEIMYGSEGPPRDVSVSLSLHDRKRNQGIRIQVRPSGISTSTVTEFKRAPRMKSDVETQIGLHEETLRLLDGEFQELRKEKATLETARRHCHEQVTRLRQTNDKLEAAITKIAAKITNLNEENDQYEGADGRLAQYQEELRLAELDKEHHGTQYGELHVKRDSLNKEVEEQKRKLNHEKEKIKDLEAQLNKVDRKLQQARDLRQMAVVAKNRAYDTQAETETLKHRAEQECAYQAQAVAECTEGASAQSPNRVEIDEGENYASLEKKYNAICKQLKQRAERIGATDEQINDRLREAKAAFLAASQEFESQQSFQQDAKRSLADRLVRWRHFQQHISAHSRINFRYLLSERGFRGNILFDHKQRKLQLSVEPDETRKNAGGRSTKTLSGGEKSFSSICMLLAIWEAMGSPLRCLDEFDVFMDNVNRTISTKMLIDAARRSVSRQYIMITPNAIEGRASLGKDVNIIRLTDPRQRTLPQMT</sequence>
<evidence type="ECO:0000256" key="11">
    <source>
        <dbReference type="ARBA" id="ARBA00023242"/>
    </source>
</evidence>
<proteinExistence type="inferred from homology"/>
<evidence type="ECO:0000256" key="5">
    <source>
        <dbReference type="ARBA" id="ARBA00022741"/>
    </source>
</evidence>
<dbReference type="Proteomes" id="UP000044602">
    <property type="component" value="Unassembled WGS sequence"/>
</dbReference>
<dbReference type="EMBL" id="CVQH01000001">
    <property type="protein sequence ID" value="CRJ79848.1"/>
    <property type="molecule type" value="Genomic_DNA"/>
</dbReference>
<reference evidence="15 16" key="1">
    <citation type="submission" date="2015-05" db="EMBL/GenBank/DDBJ databases">
        <authorList>
            <person name="Wang D.B."/>
            <person name="Wang M."/>
        </authorList>
    </citation>
    <scope>NUCLEOTIDE SEQUENCE [LARGE SCALE GENOMIC DNA]</scope>
    <source>
        <strain evidence="15">VL1</strain>
    </source>
</reference>
<dbReference type="Gene3D" id="1.10.287.1490">
    <property type="match status" value="1"/>
</dbReference>
<accession>A0A0G4KCW5</accession>